<comment type="caution">
    <text evidence="1">The sequence shown here is derived from an EMBL/GenBank/DDBJ whole genome shotgun (WGS) entry which is preliminary data.</text>
</comment>
<evidence type="ECO:0000313" key="2">
    <source>
        <dbReference type="Proteomes" id="UP000435649"/>
    </source>
</evidence>
<organism evidence="1 2">
    <name type="scientific">Victivallis lenta</name>
    <dbReference type="NCBI Taxonomy" id="2606640"/>
    <lineage>
        <taxon>Bacteria</taxon>
        <taxon>Pseudomonadati</taxon>
        <taxon>Lentisphaerota</taxon>
        <taxon>Lentisphaeria</taxon>
        <taxon>Victivallales</taxon>
        <taxon>Victivallaceae</taxon>
        <taxon>Victivallis</taxon>
    </lineage>
</organism>
<evidence type="ECO:0000313" key="1">
    <source>
        <dbReference type="EMBL" id="MST99431.1"/>
    </source>
</evidence>
<dbReference type="AlphaFoldDB" id="A0A844GA76"/>
<accession>A0A844GA76</accession>
<dbReference type="RefSeq" id="WP_154420623.1">
    <property type="nucleotide sequence ID" value="NZ_VUNS01000036.1"/>
</dbReference>
<dbReference type="EMBL" id="VUNS01000036">
    <property type="protein sequence ID" value="MST99431.1"/>
    <property type="molecule type" value="Genomic_DNA"/>
</dbReference>
<dbReference type="Proteomes" id="UP000435649">
    <property type="component" value="Unassembled WGS sequence"/>
</dbReference>
<gene>
    <name evidence="1" type="ORF">FYJ85_20605</name>
</gene>
<proteinExistence type="predicted"/>
<reference evidence="1 2" key="1">
    <citation type="submission" date="2019-08" db="EMBL/GenBank/DDBJ databases">
        <title>In-depth cultivation of the pig gut microbiome towards novel bacterial diversity and tailored functional studies.</title>
        <authorList>
            <person name="Wylensek D."/>
            <person name="Hitch T.C.A."/>
            <person name="Clavel T."/>
        </authorList>
    </citation>
    <scope>NUCLEOTIDE SEQUENCE [LARGE SCALE GENOMIC DNA]</scope>
    <source>
        <strain evidence="1 2">BBE-744-WT-12</strain>
    </source>
</reference>
<protein>
    <submittedName>
        <fullName evidence="1">Uncharacterized protein</fullName>
    </submittedName>
</protein>
<keyword evidence="2" id="KW-1185">Reference proteome</keyword>
<sequence>MTQPAKTTHPQVWRGKTSNTVLLDGREVSPPTGWSFCPAGDPALTRRLKKTGICWILVHKRKNRLETLGLWTDSARIESIRRELTAERADPAYQKKLDSARKKREAEQEAYVIEFRQAVIDFLAFAPRYEDFARRLADAVTEQAVPVGSGTVARTERIPIRQIQVYEVTSGVFSQAKYSQNC</sequence>
<name>A0A844GA76_9BACT</name>